<evidence type="ECO:0000313" key="2">
    <source>
        <dbReference type="Proteomes" id="UP000295252"/>
    </source>
</evidence>
<keyword evidence="2" id="KW-1185">Reference proteome</keyword>
<dbReference type="AlphaFoldDB" id="A0A068U8P8"/>
<dbReference type="STRING" id="49390.A0A068U8P8"/>
<sequence length="69" mass="8215">MSRFQYQDWLKINLRCKILVIVVTSQVYSWGFFKDCSDRFVNLFPISVDALLKLDEDRIITGSENRLIR</sequence>
<dbReference type="EMBL" id="HG739098">
    <property type="protein sequence ID" value="CDP04861.1"/>
    <property type="molecule type" value="Genomic_DNA"/>
</dbReference>
<name>A0A068U8P8_COFCA</name>
<organism evidence="1 2">
    <name type="scientific">Coffea canephora</name>
    <name type="common">Robusta coffee</name>
    <dbReference type="NCBI Taxonomy" id="49390"/>
    <lineage>
        <taxon>Eukaryota</taxon>
        <taxon>Viridiplantae</taxon>
        <taxon>Streptophyta</taxon>
        <taxon>Embryophyta</taxon>
        <taxon>Tracheophyta</taxon>
        <taxon>Spermatophyta</taxon>
        <taxon>Magnoliopsida</taxon>
        <taxon>eudicotyledons</taxon>
        <taxon>Gunneridae</taxon>
        <taxon>Pentapetalae</taxon>
        <taxon>asterids</taxon>
        <taxon>lamiids</taxon>
        <taxon>Gentianales</taxon>
        <taxon>Rubiaceae</taxon>
        <taxon>Ixoroideae</taxon>
        <taxon>Gardenieae complex</taxon>
        <taxon>Bertiereae - Coffeeae clade</taxon>
        <taxon>Coffeeae</taxon>
        <taxon>Coffea</taxon>
    </lineage>
</organism>
<gene>
    <name evidence="1" type="ORF">GSCOC_T00019631001</name>
</gene>
<dbReference type="InParanoid" id="A0A068U8P8"/>
<dbReference type="Proteomes" id="UP000295252">
    <property type="component" value="Chromosome III"/>
</dbReference>
<proteinExistence type="predicted"/>
<dbReference type="Gramene" id="CDP04861">
    <property type="protein sequence ID" value="CDP04861"/>
    <property type="gene ID" value="GSCOC_T00019631001"/>
</dbReference>
<reference evidence="1" key="2">
    <citation type="submission" date="2014-06" db="EMBL/GenBank/DDBJ databases">
        <title>Structure and adaptive landscape of the coffee genome.</title>
        <authorList>
            <person name="Denoeud F."/>
            <person name="Wincker P."/>
            <person name="Lashermes P."/>
        </authorList>
    </citation>
    <scope>NUCLEOTIDE SEQUENCE [LARGE SCALE GENOMIC DNA]</scope>
    <source>
        <strain evidence="1">DH200</strain>
    </source>
</reference>
<dbReference type="PhylomeDB" id="A0A068U8P8"/>
<accession>A0A068U8P8</accession>
<protein>
    <submittedName>
        <fullName evidence="1">Uncharacterized protein</fullName>
    </submittedName>
</protein>
<evidence type="ECO:0000313" key="1">
    <source>
        <dbReference type="EMBL" id="CDP04861.1"/>
    </source>
</evidence>
<reference evidence="1" key="1">
    <citation type="submission" date="2013-11" db="EMBL/GenBank/DDBJ databases">
        <authorList>
            <person name="Genoscope - CEA"/>
        </authorList>
    </citation>
    <scope>NUCLEOTIDE SEQUENCE</scope>
    <source>
        <strain evidence="1">DH200</strain>
    </source>
</reference>